<comment type="catalytic activity">
    <reaction evidence="1">
        <text>ATP + protein L-histidine = ADP + protein N-phospho-L-histidine.</text>
        <dbReference type="EC" id="2.7.13.3"/>
    </reaction>
</comment>
<dbReference type="PANTHER" id="PTHR45339">
    <property type="entry name" value="HYBRID SIGNAL TRANSDUCTION HISTIDINE KINASE J"/>
    <property type="match status" value="1"/>
</dbReference>
<dbReference type="InterPro" id="IPR036641">
    <property type="entry name" value="HPT_dom_sf"/>
</dbReference>
<dbReference type="PRINTS" id="PR00344">
    <property type="entry name" value="BCTRLSENSOR"/>
</dbReference>
<keyword evidence="7" id="KW-1133">Transmembrane helix</keyword>
<dbReference type="Gene3D" id="1.10.287.130">
    <property type="match status" value="1"/>
</dbReference>
<dbReference type="Pfam" id="PF01627">
    <property type="entry name" value="Hpt"/>
    <property type="match status" value="1"/>
</dbReference>
<dbReference type="InterPro" id="IPR003594">
    <property type="entry name" value="HATPase_dom"/>
</dbReference>
<dbReference type="Pfam" id="PF00512">
    <property type="entry name" value="HisKA"/>
    <property type="match status" value="1"/>
</dbReference>
<evidence type="ECO:0000256" key="2">
    <source>
        <dbReference type="ARBA" id="ARBA00012438"/>
    </source>
</evidence>
<feature type="modified residue" description="4-aspartylphosphate" evidence="6">
    <location>
        <position position="518"/>
    </location>
</feature>
<sequence>MRLAWKRLLPRGVGIATLLALVLFFSTLATGGVIYYRQQALENRLLENMLWSAYQFDREVRELRLELAESPMSRSLDELQLHLEILFSRQRLFTQGDLGAAVARIERLRPLVAASTAGVERLEASMDERFPGPGGLTAELIERLSLQAAELQAITSSILVETNASVAHTRTNERQSLIELYGLVLALILLLMGTGGLLVRSLVLENRAQLGKARAAQTASRAKSEFMAIVSHEVRTPLNGIVGMADLLREEVKSDAAQRYLKALEGSAASLRGTLNDILDHAKIESGRLELDARDFDLHRLLDELYAPYTLQRIASRVSFSHERDDDLPRYVNGDAARIRQVLTNLIDNAFKFTHEGSVRCSADVDEHGHVRWEVRDTGCGIATPDQARLFAPFSQVDGSIARRHQGTGLGLAICKRLVESMGGKIGVTSIGGVGSRFWLTLPLPEARSSGAGLERPGQPSLAAGRHVLVVEDNAVNQTVARGLLERLGLRASLVDDGETALGYLKEHADEVDLVLMDVQMPVLDGLEATRRWRRFERQRQQRPLPIVAMTANVMPEDRERCRQSGMDDILHKPFTRRELHLVLCRYLTALTPAYVPEPSRVPPVANSPQDSLLERTLCAELKETFDAQALDTLLTTFLRRLPERRARLSAHLAQSRRDAFAQEAHALKGAAASLGCTAIATWAARAERNAPSASIAALEEALVQLEALARATHTALTDEGLVAG</sequence>
<dbReference type="PROSITE" id="PS50894">
    <property type="entry name" value="HPT"/>
    <property type="match status" value="1"/>
</dbReference>
<dbReference type="SMART" id="SM00387">
    <property type="entry name" value="HATPase_c"/>
    <property type="match status" value="1"/>
</dbReference>
<dbReference type="SMART" id="SM00388">
    <property type="entry name" value="HisKA"/>
    <property type="match status" value="1"/>
</dbReference>
<feature type="modified residue" description="Phosphohistidine" evidence="5">
    <location>
        <position position="666"/>
    </location>
</feature>
<dbReference type="InterPro" id="IPR003661">
    <property type="entry name" value="HisK_dim/P_dom"/>
</dbReference>
<gene>
    <name evidence="11" type="ORF">GEV37_01570</name>
</gene>
<dbReference type="EC" id="2.7.13.3" evidence="2"/>
<evidence type="ECO:0000259" key="8">
    <source>
        <dbReference type="PROSITE" id="PS50109"/>
    </source>
</evidence>
<dbReference type="Gene3D" id="1.20.120.160">
    <property type="entry name" value="HPT domain"/>
    <property type="match status" value="1"/>
</dbReference>
<evidence type="ECO:0000313" key="12">
    <source>
        <dbReference type="Proteomes" id="UP001319882"/>
    </source>
</evidence>
<keyword evidence="4" id="KW-0902">Two-component regulatory system</keyword>
<dbReference type="Proteomes" id="UP001319882">
    <property type="component" value="Unassembled WGS sequence"/>
</dbReference>
<proteinExistence type="predicted"/>
<evidence type="ECO:0000256" key="6">
    <source>
        <dbReference type="PROSITE-ProRule" id="PRU00169"/>
    </source>
</evidence>
<dbReference type="InterPro" id="IPR001789">
    <property type="entry name" value="Sig_transdc_resp-reg_receiver"/>
</dbReference>
<dbReference type="InterPro" id="IPR004358">
    <property type="entry name" value="Sig_transdc_His_kin-like_C"/>
</dbReference>
<dbReference type="SUPFAM" id="SSF47384">
    <property type="entry name" value="Homodimeric domain of signal transducing histidine kinase"/>
    <property type="match status" value="1"/>
</dbReference>
<name>A0ABS8DND5_9GAMM</name>
<keyword evidence="12" id="KW-1185">Reference proteome</keyword>
<dbReference type="SUPFAM" id="SSF47226">
    <property type="entry name" value="Histidine-containing phosphotransfer domain, HPT domain"/>
    <property type="match status" value="1"/>
</dbReference>
<feature type="domain" description="Response regulatory" evidence="9">
    <location>
        <begin position="467"/>
        <end position="588"/>
    </location>
</feature>
<feature type="transmembrane region" description="Helical" evidence="7">
    <location>
        <begin position="12"/>
        <end position="36"/>
    </location>
</feature>
<dbReference type="InterPro" id="IPR008207">
    <property type="entry name" value="Sig_transdc_His_kin_Hpt_dom"/>
</dbReference>
<dbReference type="Gene3D" id="3.30.565.10">
    <property type="entry name" value="Histidine kinase-like ATPase, C-terminal domain"/>
    <property type="match status" value="1"/>
</dbReference>
<dbReference type="InterPro" id="IPR005467">
    <property type="entry name" value="His_kinase_dom"/>
</dbReference>
<dbReference type="PROSITE" id="PS50110">
    <property type="entry name" value="RESPONSE_REGULATORY"/>
    <property type="match status" value="1"/>
</dbReference>
<dbReference type="Pfam" id="PF00072">
    <property type="entry name" value="Response_reg"/>
    <property type="match status" value="1"/>
</dbReference>
<evidence type="ECO:0000259" key="9">
    <source>
        <dbReference type="PROSITE" id="PS50110"/>
    </source>
</evidence>
<keyword evidence="7" id="KW-0472">Membrane</keyword>
<evidence type="ECO:0000256" key="5">
    <source>
        <dbReference type="PROSITE-ProRule" id="PRU00110"/>
    </source>
</evidence>
<dbReference type="InterPro" id="IPR036890">
    <property type="entry name" value="HATPase_C_sf"/>
</dbReference>
<dbReference type="CDD" id="cd00082">
    <property type="entry name" value="HisKA"/>
    <property type="match status" value="1"/>
</dbReference>
<evidence type="ECO:0000313" key="11">
    <source>
        <dbReference type="EMBL" id="MCB8887819.1"/>
    </source>
</evidence>
<feature type="domain" description="Histidine kinase" evidence="8">
    <location>
        <begin position="229"/>
        <end position="446"/>
    </location>
</feature>
<dbReference type="SMART" id="SM00448">
    <property type="entry name" value="REC"/>
    <property type="match status" value="1"/>
</dbReference>
<dbReference type="PROSITE" id="PS50109">
    <property type="entry name" value="HIS_KIN"/>
    <property type="match status" value="1"/>
</dbReference>
<dbReference type="Gene3D" id="3.40.50.2300">
    <property type="match status" value="1"/>
</dbReference>
<dbReference type="RefSeq" id="WP_227388416.1">
    <property type="nucleotide sequence ID" value="NZ_JBHSCJ010000003.1"/>
</dbReference>
<dbReference type="InterPro" id="IPR036097">
    <property type="entry name" value="HisK_dim/P_sf"/>
</dbReference>
<dbReference type="SUPFAM" id="SSF52172">
    <property type="entry name" value="CheY-like"/>
    <property type="match status" value="1"/>
</dbReference>
<dbReference type="CDD" id="cd16922">
    <property type="entry name" value="HATPase_EvgS-ArcB-TorS-like"/>
    <property type="match status" value="1"/>
</dbReference>
<protein>
    <recommendedName>
        <fullName evidence="2">histidine kinase</fullName>
        <ecNumber evidence="2">2.7.13.3</ecNumber>
    </recommendedName>
</protein>
<keyword evidence="3 6" id="KW-0597">Phosphoprotein</keyword>
<feature type="transmembrane region" description="Helical" evidence="7">
    <location>
        <begin position="180"/>
        <end position="199"/>
    </location>
</feature>
<organism evidence="11 12">
    <name type="scientific">Vreelandella malpeensis</name>
    <dbReference type="NCBI Taxonomy" id="1172368"/>
    <lineage>
        <taxon>Bacteria</taxon>
        <taxon>Pseudomonadati</taxon>
        <taxon>Pseudomonadota</taxon>
        <taxon>Gammaproteobacteria</taxon>
        <taxon>Oceanospirillales</taxon>
        <taxon>Halomonadaceae</taxon>
        <taxon>Vreelandella</taxon>
    </lineage>
</organism>
<feature type="domain" description="HPt" evidence="10">
    <location>
        <begin position="627"/>
        <end position="713"/>
    </location>
</feature>
<accession>A0ABS8DND5</accession>
<dbReference type="PANTHER" id="PTHR45339:SF5">
    <property type="entry name" value="HISTIDINE KINASE"/>
    <property type="match status" value="1"/>
</dbReference>
<evidence type="ECO:0000256" key="4">
    <source>
        <dbReference type="ARBA" id="ARBA00023012"/>
    </source>
</evidence>
<evidence type="ECO:0000256" key="3">
    <source>
        <dbReference type="ARBA" id="ARBA00022553"/>
    </source>
</evidence>
<evidence type="ECO:0000256" key="7">
    <source>
        <dbReference type="SAM" id="Phobius"/>
    </source>
</evidence>
<dbReference type="EMBL" id="WHVL01000001">
    <property type="protein sequence ID" value="MCB8887819.1"/>
    <property type="molecule type" value="Genomic_DNA"/>
</dbReference>
<reference evidence="11 12" key="1">
    <citation type="journal article" date="2021" name="Sci. Rep.">
        <title>Genome analysis of a halophilic bacterium Halomonas malpeensis YU-PRIM-29(T) reveals its exopolysaccharide and pigment producing capabilities.</title>
        <authorList>
            <person name="Athmika"/>
            <person name="Ghate S.D."/>
            <person name="Arun A.B."/>
            <person name="Rao S.S."/>
            <person name="Kumar S.T.A."/>
            <person name="Kandiyil M.K."/>
            <person name="Saptami K."/>
            <person name="Rekha P.D."/>
        </authorList>
    </citation>
    <scope>NUCLEOTIDE SEQUENCE [LARGE SCALE GENOMIC DNA]</scope>
    <source>
        <strain evidence="12">prim 29</strain>
    </source>
</reference>
<dbReference type="Pfam" id="PF02518">
    <property type="entry name" value="HATPase_c"/>
    <property type="match status" value="1"/>
</dbReference>
<evidence type="ECO:0000256" key="1">
    <source>
        <dbReference type="ARBA" id="ARBA00000085"/>
    </source>
</evidence>
<comment type="caution">
    <text evidence="11">The sequence shown here is derived from an EMBL/GenBank/DDBJ whole genome shotgun (WGS) entry which is preliminary data.</text>
</comment>
<dbReference type="SUPFAM" id="SSF55874">
    <property type="entry name" value="ATPase domain of HSP90 chaperone/DNA topoisomerase II/histidine kinase"/>
    <property type="match status" value="1"/>
</dbReference>
<evidence type="ECO:0000259" key="10">
    <source>
        <dbReference type="PROSITE" id="PS50894"/>
    </source>
</evidence>
<dbReference type="InterPro" id="IPR011006">
    <property type="entry name" value="CheY-like_superfamily"/>
</dbReference>
<dbReference type="CDD" id="cd17546">
    <property type="entry name" value="REC_hyHK_CKI1_RcsC-like"/>
    <property type="match status" value="1"/>
</dbReference>
<keyword evidence="7" id="KW-0812">Transmembrane</keyword>